<dbReference type="GO" id="GO:0005783">
    <property type="term" value="C:endoplasmic reticulum"/>
    <property type="evidence" value="ECO:0007669"/>
    <property type="project" value="TreeGrafter"/>
</dbReference>
<comment type="caution">
    <text evidence="7">The sequence shown here is derived from an EMBL/GenBank/DDBJ whole genome shotgun (WGS) entry which is preliminary data.</text>
</comment>
<dbReference type="PANTHER" id="PTHR13906">
    <property type="entry name" value="PORCUPINE"/>
    <property type="match status" value="1"/>
</dbReference>
<accession>A0A8X8WR08</accession>
<evidence type="ECO:0000313" key="8">
    <source>
        <dbReference type="Proteomes" id="UP000298416"/>
    </source>
</evidence>
<dbReference type="InterPro" id="IPR004299">
    <property type="entry name" value="MBOAT_fam"/>
</dbReference>
<proteinExistence type="predicted"/>
<dbReference type="Pfam" id="PF03062">
    <property type="entry name" value="MBOAT"/>
    <property type="match status" value="1"/>
</dbReference>
<dbReference type="InterPro" id="IPR049941">
    <property type="entry name" value="LPLAT_7/PORCN-like"/>
</dbReference>
<reference evidence="7" key="1">
    <citation type="submission" date="2018-01" db="EMBL/GenBank/DDBJ databases">
        <authorList>
            <person name="Mao J.F."/>
        </authorList>
    </citation>
    <scope>NUCLEOTIDE SEQUENCE</scope>
    <source>
        <strain evidence="7">Huo1</strain>
        <tissue evidence="7">Leaf</tissue>
    </source>
</reference>
<keyword evidence="4" id="KW-1133">Transmembrane helix</keyword>
<evidence type="ECO:0000256" key="5">
    <source>
        <dbReference type="ARBA" id="ARBA00023136"/>
    </source>
</evidence>
<keyword evidence="2" id="KW-0808">Transferase</keyword>
<evidence type="ECO:0000256" key="2">
    <source>
        <dbReference type="ARBA" id="ARBA00022679"/>
    </source>
</evidence>
<keyword evidence="8" id="KW-1185">Reference proteome</keyword>
<dbReference type="GO" id="GO:0016746">
    <property type="term" value="F:acyltransferase activity"/>
    <property type="evidence" value="ECO:0007669"/>
    <property type="project" value="UniProtKB-KW"/>
</dbReference>
<dbReference type="PANTHER" id="PTHR13906:SF4">
    <property type="entry name" value="LYSOPHOSPHOLIPID ACYLTRANSFERASE 6"/>
    <property type="match status" value="1"/>
</dbReference>
<name>A0A8X8WR08_SALSN</name>
<evidence type="ECO:0000256" key="6">
    <source>
        <dbReference type="ARBA" id="ARBA00023315"/>
    </source>
</evidence>
<dbReference type="AlphaFoldDB" id="A0A8X8WR08"/>
<keyword evidence="5" id="KW-0472">Membrane</keyword>
<dbReference type="GO" id="GO:0016020">
    <property type="term" value="C:membrane"/>
    <property type="evidence" value="ECO:0007669"/>
    <property type="project" value="UniProtKB-SubCell"/>
</dbReference>
<dbReference type="Proteomes" id="UP000298416">
    <property type="component" value="Unassembled WGS sequence"/>
</dbReference>
<evidence type="ECO:0000256" key="1">
    <source>
        <dbReference type="ARBA" id="ARBA00004141"/>
    </source>
</evidence>
<dbReference type="EMBL" id="PNBA02000015">
    <property type="protein sequence ID" value="KAG6399276.1"/>
    <property type="molecule type" value="Genomic_DNA"/>
</dbReference>
<comment type="subcellular location">
    <subcellularLocation>
        <location evidence="1">Membrane</location>
        <topology evidence="1">Multi-pass membrane protein</topology>
    </subcellularLocation>
</comment>
<keyword evidence="6" id="KW-0012">Acyltransferase</keyword>
<keyword evidence="3" id="KW-0812">Transmembrane</keyword>
<sequence length="145" mass="16494">MLQHDLVIDSAIIICDRFGTCKAVLQATVCMGLYLYLLPHFPLSRFTEPVYQEYDFWKRLSYQYMSGFTARWKYYFIWSISEASIIISGFGFSVPCSYPLYGIFKLAPGSGMSSMGVVQVQHNNYDDLLAFILLPCSATASEAKF</sequence>
<evidence type="ECO:0000256" key="3">
    <source>
        <dbReference type="ARBA" id="ARBA00022692"/>
    </source>
</evidence>
<protein>
    <submittedName>
        <fullName evidence="7">Uncharacterized protein</fullName>
    </submittedName>
</protein>
<organism evidence="7">
    <name type="scientific">Salvia splendens</name>
    <name type="common">Scarlet sage</name>
    <dbReference type="NCBI Taxonomy" id="180675"/>
    <lineage>
        <taxon>Eukaryota</taxon>
        <taxon>Viridiplantae</taxon>
        <taxon>Streptophyta</taxon>
        <taxon>Embryophyta</taxon>
        <taxon>Tracheophyta</taxon>
        <taxon>Spermatophyta</taxon>
        <taxon>Magnoliopsida</taxon>
        <taxon>eudicotyledons</taxon>
        <taxon>Gunneridae</taxon>
        <taxon>Pentapetalae</taxon>
        <taxon>asterids</taxon>
        <taxon>lamiids</taxon>
        <taxon>Lamiales</taxon>
        <taxon>Lamiaceae</taxon>
        <taxon>Nepetoideae</taxon>
        <taxon>Mentheae</taxon>
        <taxon>Salviinae</taxon>
        <taxon>Salvia</taxon>
        <taxon>Salvia subgen. Calosphace</taxon>
        <taxon>core Calosphace</taxon>
    </lineage>
</organism>
<dbReference type="GO" id="GO:0008654">
    <property type="term" value="P:phospholipid biosynthetic process"/>
    <property type="evidence" value="ECO:0007669"/>
    <property type="project" value="TreeGrafter"/>
</dbReference>
<evidence type="ECO:0000256" key="4">
    <source>
        <dbReference type="ARBA" id="ARBA00022989"/>
    </source>
</evidence>
<evidence type="ECO:0000313" key="7">
    <source>
        <dbReference type="EMBL" id="KAG6399276.1"/>
    </source>
</evidence>
<reference evidence="7" key="2">
    <citation type="submission" date="2020-08" db="EMBL/GenBank/DDBJ databases">
        <title>Plant Genome Project.</title>
        <authorList>
            <person name="Zhang R.-G."/>
        </authorList>
    </citation>
    <scope>NUCLEOTIDE SEQUENCE</scope>
    <source>
        <strain evidence="7">Huo1</strain>
        <tissue evidence="7">Leaf</tissue>
    </source>
</reference>
<dbReference type="GO" id="GO:0030258">
    <property type="term" value="P:lipid modification"/>
    <property type="evidence" value="ECO:0007669"/>
    <property type="project" value="TreeGrafter"/>
</dbReference>
<dbReference type="GO" id="GO:0019432">
    <property type="term" value="P:triglyceride biosynthetic process"/>
    <property type="evidence" value="ECO:0007669"/>
    <property type="project" value="TreeGrafter"/>
</dbReference>
<gene>
    <name evidence="7" type="ORF">SASPL_140752</name>
</gene>